<dbReference type="RefSeq" id="WP_070980520.1">
    <property type="nucleotide sequence ID" value="NZ_CP017707.1"/>
</dbReference>
<gene>
    <name evidence="8" type="ORF">BKX93_15515</name>
</gene>
<dbReference type="InterPro" id="IPR037272">
    <property type="entry name" value="SNS_sf"/>
</dbReference>
<dbReference type="NCBIfam" id="NF037979">
    <property type="entry name" value="Na_transp"/>
    <property type="match status" value="1"/>
</dbReference>
<evidence type="ECO:0000313" key="9">
    <source>
        <dbReference type="Proteomes" id="UP000178776"/>
    </source>
</evidence>
<keyword evidence="3 6" id="KW-0812">Transmembrane</keyword>
<evidence type="ECO:0000256" key="3">
    <source>
        <dbReference type="ARBA" id="ARBA00022692"/>
    </source>
</evidence>
<feature type="transmembrane region" description="Helical" evidence="7">
    <location>
        <begin position="85"/>
        <end position="113"/>
    </location>
</feature>
<feature type="transmembrane region" description="Helical" evidence="7">
    <location>
        <begin position="249"/>
        <end position="274"/>
    </location>
</feature>
<feature type="transmembrane region" description="Helical" evidence="7">
    <location>
        <begin position="173"/>
        <end position="196"/>
    </location>
</feature>
<evidence type="ECO:0000256" key="4">
    <source>
        <dbReference type="ARBA" id="ARBA00022989"/>
    </source>
</evidence>
<evidence type="ECO:0000256" key="2">
    <source>
        <dbReference type="ARBA" id="ARBA00022448"/>
    </source>
</evidence>
<evidence type="ECO:0000313" key="8">
    <source>
        <dbReference type="EMBL" id="AOZ51268.1"/>
    </source>
</evidence>
<dbReference type="InterPro" id="IPR047218">
    <property type="entry name" value="YocR/YhdH-like"/>
</dbReference>
<accession>A0A1D9LJ03</accession>
<dbReference type="Proteomes" id="UP000178776">
    <property type="component" value="Chromosome"/>
</dbReference>
<proteinExistence type="inferred from homology"/>
<comment type="subcellular location">
    <subcellularLocation>
        <location evidence="1">Membrane</location>
        <topology evidence="1">Multi-pass membrane protein</topology>
    </subcellularLocation>
</comment>
<dbReference type="PANTHER" id="PTHR42948:SF1">
    <property type="entry name" value="TRANSPORTER"/>
    <property type="match status" value="1"/>
</dbReference>
<keyword evidence="5 7" id="KW-0472">Membrane</keyword>
<dbReference type="KEGG" id="cvc:BKX93_15515"/>
<feature type="transmembrane region" description="Helical" evidence="7">
    <location>
        <begin position="37"/>
        <end position="57"/>
    </location>
</feature>
<dbReference type="PANTHER" id="PTHR42948">
    <property type="entry name" value="TRANSPORTER"/>
    <property type="match status" value="1"/>
</dbReference>
<dbReference type="InterPro" id="IPR000175">
    <property type="entry name" value="Na/ntran_symport"/>
</dbReference>
<dbReference type="GO" id="GO:0015293">
    <property type="term" value="F:symporter activity"/>
    <property type="evidence" value="ECO:0007669"/>
    <property type="project" value="UniProtKB-KW"/>
</dbReference>
<evidence type="ECO:0000256" key="7">
    <source>
        <dbReference type="SAM" id="Phobius"/>
    </source>
</evidence>
<keyword evidence="6" id="KW-0769">Symport</keyword>
<evidence type="ECO:0000256" key="6">
    <source>
        <dbReference type="RuleBase" id="RU003732"/>
    </source>
</evidence>
<organism evidence="8 9">
    <name type="scientific">Chromobacterium vaccinii</name>
    <dbReference type="NCBI Taxonomy" id="1108595"/>
    <lineage>
        <taxon>Bacteria</taxon>
        <taxon>Pseudomonadati</taxon>
        <taxon>Pseudomonadota</taxon>
        <taxon>Betaproteobacteria</taxon>
        <taxon>Neisseriales</taxon>
        <taxon>Chromobacteriaceae</taxon>
        <taxon>Chromobacterium</taxon>
    </lineage>
</organism>
<feature type="transmembrane region" description="Helical" evidence="7">
    <location>
        <begin position="415"/>
        <end position="435"/>
    </location>
</feature>
<feature type="transmembrane region" description="Helical" evidence="7">
    <location>
        <begin position="339"/>
        <end position="362"/>
    </location>
</feature>
<evidence type="ECO:0000256" key="5">
    <source>
        <dbReference type="ARBA" id="ARBA00023136"/>
    </source>
</evidence>
<feature type="transmembrane region" description="Helical" evidence="7">
    <location>
        <begin position="294"/>
        <end position="327"/>
    </location>
</feature>
<reference evidence="8 9" key="1">
    <citation type="submission" date="2016-10" db="EMBL/GenBank/DDBJ databases">
        <title>Chromobacterium muskegensis sp. nov., an insecticidal bacterium isolated from Sphagnum bogs.</title>
        <authorList>
            <person name="Sparks M.E."/>
            <person name="Blackburn M.B."/>
            <person name="Gundersen-Rindal D.E."/>
            <person name="Mitchell A."/>
            <person name="Farrar R."/>
            <person name="Kuhar D."/>
        </authorList>
    </citation>
    <scope>NUCLEOTIDE SEQUENCE [LARGE SCALE GENOMIC DNA]</scope>
    <source>
        <strain evidence="8 9">21-1</strain>
    </source>
</reference>
<sequence>MPRTQWGSRLGFILASAGATVGLGSIWKFPYVTAMNGGGAFLLVYLAFTFTLGLALLQAELALGRAAGCGAVGAFSKLGSPRWKLLGYGGVLCCFLVFSFYSVVGGWTLGYLLRALDGRVMSDDVGALGALFGQYVGDPAEALLTHALFASLTLLVVAGGVQKGIERVGKLLMPLLFLLMLALIVRALTLPGAMAGVEALFRPDFARLTPGMLVEALGLACFSLSVGAGCMLAYGSYLGPGTRLGNSALWVTGLTALTSVLAGLMIFPAIYAFGLNPQAGPGLTYMVMPVVFNHLPYGQLFATAFFALLLMAALTSAVSLLEVVAILPIDEFGVGRRKAALAVTALAFLAGVPAALSFGLLADYKLFGRNAFELMDYAASNVLLPLGCIGTALFAGRVAWPAVRDELRLSAPAAMLMRVACRWLAPLMIGLVLAYNL</sequence>
<feature type="transmembrane region" description="Helical" evidence="7">
    <location>
        <begin position="12"/>
        <end position="31"/>
    </location>
</feature>
<dbReference type="CDD" id="cd10336">
    <property type="entry name" value="SLC6sbd_Tyt1-Like"/>
    <property type="match status" value="1"/>
</dbReference>
<comment type="similarity">
    <text evidence="6">Belongs to the sodium:neurotransmitter symporter (SNF) (TC 2.A.22) family.</text>
</comment>
<dbReference type="AlphaFoldDB" id="A0A1D9LJ03"/>
<dbReference type="Pfam" id="PF00209">
    <property type="entry name" value="SNF"/>
    <property type="match status" value="2"/>
</dbReference>
<dbReference type="EMBL" id="CP017707">
    <property type="protein sequence ID" value="AOZ51268.1"/>
    <property type="molecule type" value="Genomic_DNA"/>
</dbReference>
<feature type="transmembrane region" description="Helical" evidence="7">
    <location>
        <begin position="216"/>
        <end position="237"/>
    </location>
</feature>
<dbReference type="GeneID" id="68842616"/>
<protein>
    <recommendedName>
        <fullName evidence="6">Transporter</fullName>
    </recommendedName>
</protein>
<feature type="transmembrane region" description="Helical" evidence="7">
    <location>
        <begin position="143"/>
        <end position="161"/>
    </location>
</feature>
<dbReference type="GO" id="GO:0016020">
    <property type="term" value="C:membrane"/>
    <property type="evidence" value="ECO:0007669"/>
    <property type="project" value="UniProtKB-SubCell"/>
</dbReference>
<dbReference type="PROSITE" id="PS00610">
    <property type="entry name" value="NA_NEUROTRAN_SYMP_1"/>
    <property type="match status" value="1"/>
</dbReference>
<dbReference type="PROSITE" id="PS50267">
    <property type="entry name" value="NA_NEUROTRAN_SYMP_3"/>
    <property type="match status" value="1"/>
</dbReference>
<keyword evidence="4 7" id="KW-1133">Transmembrane helix</keyword>
<keyword evidence="2 6" id="KW-0813">Transport</keyword>
<dbReference type="SUPFAM" id="SSF161070">
    <property type="entry name" value="SNF-like"/>
    <property type="match status" value="1"/>
</dbReference>
<dbReference type="PRINTS" id="PR00176">
    <property type="entry name" value="NANEUSMPORT"/>
</dbReference>
<evidence type="ECO:0000256" key="1">
    <source>
        <dbReference type="ARBA" id="ARBA00004141"/>
    </source>
</evidence>
<name>A0A1D9LJ03_9NEIS</name>
<feature type="transmembrane region" description="Helical" evidence="7">
    <location>
        <begin position="382"/>
        <end position="403"/>
    </location>
</feature>